<dbReference type="InterPro" id="IPR042771">
    <property type="entry name" value="GTF3C6-like"/>
</dbReference>
<dbReference type="GO" id="GO:0000127">
    <property type="term" value="C:transcription factor TFIIIC complex"/>
    <property type="evidence" value="ECO:0007669"/>
    <property type="project" value="TreeGrafter"/>
</dbReference>
<evidence type="ECO:0000256" key="1">
    <source>
        <dbReference type="SAM" id="MobiDB-lite"/>
    </source>
</evidence>
<dbReference type="AlphaFoldDB" id="A0AAW2Z210"/>
<keyword evidence="4" id="KW-1185">Reference proteome</keyword>
<dbReference type="Pfam" id="PF10419">
    <property type="entry name" value="TFIIIC_sub6"/>
    <property type="match status" value="1"/>
</dbReference>
<gene>
    <name evidence="3" type="ORF">AKO1_014687</name>
</gene>
<dbReference type="Gene3D" id="2.60.40.4370">
    <property type="match status" value="1"/>
</dbReference>
<proteinExistence type="predicted"/>
<feature type="compositionally biased region" description="Acidic residues" evidence="1">
    <location>
        <begin position="110"/>
        <end position="131"/>
    </location>
</feature>
<dbReference type="PANTHER" id="PTHR21860">
    <property type="entry name" value="TRANSCRIPTION INITIATION FACTOR IIIC TFIIIC , POLYPEPTIDE 6-RELATED"/>
    <property type="match status" value="1"/>
</dbReference>
<accession>A0AAW2Z210</accession>
<name>A0AAW2Z210_9EUKA</name>
<dbReference type="PANTHER" id="PTHR21860:SF2">
    <property type="entry name" value="GENERAL TRANSCRIPTION FACTOR 3C POLYPEPTIDE 6"/>
    <property type="match status" value="1"/>
</dbReference>
<evidence type="ECO:0000313" key="3">
    <source>
        <dbReference type="EMBL" id="KAL0483313.1"/>
    </source>
</evidence>
<dbReference type="InterPro" id="IPR019481">
    <property type="entry name" value="TFIIIC_triple_barrel"/>
</dbReference>
<dbReference type="EMBL" id="JAOPGA020000950">
    <property type="protein sequence ID" value="KAL0483313.1"/>
    <property type="molecule type" value="Genomic_DNA"/>
</dbReference>
<evidence type="ECO:0000259" key="2">
    <source>
        <dbReference type="Pfam" id="PF10419"/>
    </source>
</evidence>
<reference evidence="3 4" key="1">
    <citation type="submission" date="2024-03" db="EMBL/GenBank/DDBJ databases">
        <title>The Acrasis kona genome and developmental transcriptomes reveal deep origins of eukaryotic multicellular pathways.</title>
        <authorList>
            <person name="Sheikh S."/>
            <person name="Fu C.-J."/>
            <person name="Brown M.W."/>
            <person name="Baldauf S.L."/>
        </authorList>
    </citation>
    <scope>NUCLEOTIDE SEQUENCE [LARGE SCALE GENOMIC DNA]</scope>
    <source>
        <strain evidence="3 4">ATCC MYA-3509</strain>
    </source>
</reference>
<organism evidence="3 4">
    <name type="scientific">Acrasis kona</name>
    <dbReference type="NCBI Taxonomy" id="1008807"/>
    <lineage>
        <taxon>Eukaryota</taxon>
        <taxon>Discoba</taxon>
        <taxon>Heterolobosea</taxon>
        <taxon>Tetramitia</taxon>
        <taxon>Eutetramitia</taxon>
        <taxon>Acrasidae</taxon>
        <taxon>Acrasis</taxon>
    </lineage>
</organism>
<dbReference type="Proteomes" id="UP001431209">
    <property type="component" value="Unassembled WGS sequence"/>
</dbReference>
<dbReference type="GO" id="GO:0006383">
    <property type="term" value="P:transcription by RNA polymerase III"/>
    <property type="evidence" value="ECO:0007669"/>
    <property type="project" value="InterPro"/>
</dbReference>
<comment type="caution">
    <text evidence="3">The sequence shown here is derived from an EMBL/GenBank/DDBJ whole genome shotgun (WGS) entry which is preliminary data.</text>
</comment>
<feature type="region of interest" description="Disordered" evidence="1">
    <location>
        <begin position="95"/>
        <end position="131"/>
    </location>
</feature>
<feature type="domain" description="Transcription factor TFIIIC triple barrel" evidence="2">
    <location>
        <begin position="9"/>
        <end position="91"/>
    </location>
</feature>
<evidence type="ECO:0000313" key="4">
    <source>
        <dbReference type="Proteomes" id="UP001431209"/>
    </source>
</evidence>
<sequence>MDIDEEEDYDDMYIYLEANEQIGKDLFGSIQDYSITGLETNNPIVRLGDYFFEGEFDEVDGTALFFEHQPDKKVKYKPEYRTRRVLRLNRILVRPKNKENEANPAPEPPVDQDVDEDVVVDEQYEEDQEST</sequence>
<protein>
    <submittedName>
        <fullName evidence="3">Transcription factor tau subunit sfc7</fullName>
    </submittedName>
</protein>